<dbReference type="GO" id="GO:0016788">
    <property type="term" value="F:hydrolase activity, acting on ester bonds"/>
    <property type="evidence" value="ECO:0007669"/>
    <property type="project" value="TreeGrafter"/>
</dbReference>
<evidence type="ECO:0000256" key="1">
    <source>
        <dbReference type="ARBA" id="ARBA00005622"/>
    </source>
</evidence>
<keyword evidence="4" id="KW-1185">Reference proteome</keyword>
<evidence type="ECO:0008006" key="5">
    <source>
        <dbReference type="Google" id="ProtNLM"/>
    </source>
</evidence>
<accession>A0A248TEE2</accession>
<dbReference type="InterPro" id="IPR000801">
    <property type="entry name" value="Esterase-like"/>
</dbReference>
<sequence>MMGDGKVLHGEIQQWTVHSKTKQDYVISIHMPESPPPPEGYGVLYVLDGDAYFQLIKEVIRLQAKRSAKTGVSEVIIVGIGYGAKDFHSRRVFDFTPPAESDQLPLRPDGSAWGDTGGAEQFYNFIDYELKPAINKEFPVNQENQSLFGHSLGGLFTLMTMMKNPTSYQAYFACSPSIWWNGEALMQEVPAFMERFEQRHENLDIRLFLAAGGDEKEHLLIAVRKYYEKINEMEQLSVIYKEIEGENHASIIPTVLSTGLRFLR</sequence>
<dbReference type="Pfam" id="PF00756">
    <property type="entry name" value="Esterase"/>
    <property type="match status" value="1"/>
</dbReference>
<name>A0A248TEE2_9BACI</name>
<proteinExistence type="inferred from homology"/>
<reference evidence="3 4" key="1">
    <citation type="submission" date="2017-08" db="EMBL/GenBank/DDBJ databases">
        <title>Complete Genome Sequence of Bacillus kochii Oregon-R-modENCODE STRAIN BDGP4, isolated from Drosophila melanogaster gut.</title>
        <authorList>
            <person name="Wan K.H."/>
            <person name="Yu C."/>
            <person name="Park S."/>
            <person name="Hammonds A.S."/>
            <person name="Booth B.W."/>
            <person name="Celniker S.E."/>
        </authorList>
    </citation>
    <scope>NUCLEOTIDE SEQUENCE [LARGE SCALE GENOMIC DNA]</scope>
    <source>
        <strain evidence="3 4">BDGP4</strain>
    </source>
</reference>
<dbReference type="Gene3D" id="3.40.50.1820">
    <property type="entry name" value="alpha/beta hydrolase"/>
    <property type="match status" value="1"/>
</dbReference>
<gene>
    <name evidence="3" type="ORF">CKF48_04185</name>
</gene>
<dbReference type="InterPro" id="IPR052558">
    <property type="entry name" value="Siderophore_Hydrolase_D"/>
</dbReference>
<evidence type="ECO:0000313" key="4">
    <source>
        <dbReference type="Proteomes" id="UP000215137"/>
    </source>
</evidence>
<dbReference type="KEGG" id="bko:CKF48_04185"/>
<keyword evidence="2" id="KW-0378">Hydrolase</keyword>
<dbReference type="PANTHER" id="PTHR40841:SF2">
    <property type="entry name" value="SIDEROPHORE-DEGRADING ESTERASE (EUROFUNG)"/>
    <property type="match status" value="1"/>
</dbReference>
<evidence type="ECO:0000313" key="3">
    <source>
        <dbReference type="EMBL" id="ASV66588.1"/>
    </source>
</evidence>
<dbReference type="SUPFAM" id="SSF53474">
    <property type="entry name" value="alpha/beta-Hydrolases"/>
    <property type="match status" value="1"/>
</dbReference>
<dbReference type="InterPro" id="IPR029058">
    <property type="entry name" value="AB_hydrolase_fold"/>
</dbReference>
<evidence type="ECO:0000256" key="2">
    <source>
        <dbReference type="ARBA" id="ARBA00022801"/>
    </source>
</evidence>
<protein>
    <recommendedName>
        <fullName evidence="5">IroE protein</fullName>
    </recommendedName>
</protein>
<dbReference type="EMBL" id="CP022983">
    <property type="protein sequence ID" value="ASV66588.1"/>
    <property type="molecule type" value="Genomic_DNA"/>
</dbReference>
<organism evidence="3 4">
    <name type="scientific">Cytobacillus kochii</name>
    <dbReference type="NCBI Taxonomy" id="859143"/>
    <lineage>
        <taxon>Bacteria</taxon>
        <taxon>Bacillati</taxon>
        <taxon>Bacillota</taxon>
        <taxon>Bacilli</taxon>
        <taxon>Bacillales</taxon>
        <taxon>Bacillaceae</taxon>
        <taxon>Cytobacillus</taxon>
    </lineage>
</organism>
<dbReference type="AlphaFoldDB" id="A0A248TEE2"/>
<comment type="similarity">
    <text evidence="1">Belongs to the esterase D family.</text>
</comment>
<dbReference type="PANTHER" id="PTHR40841">
    <property type="entry name" value="SIDEROPHORE TRIACETYLFUSARININE C ESTERASE"/>
    <property type="match status" value="1"/>
</dbReference>
<dbReference type="Proteomes" id="UP000215137">
    <property type="component" value="Chromosome"/>
</dbReference>